<protein>
    <submittedName>
        <fullName evidence="1">Uncharacterized protein</fullName>
    </submittedName>
</protein>
<sequence>MTTRCPFSDPQDPASRVFAIRGQGPRSRRLSRLGGKTCLAPDCRLCGRGVRAGAGGPRGPAVGGVRQNPLHRRHHDLASPGRRRGFLCVNCPCSNVFTPMSS</sequence>
<keyword evidence="2" id="KW-1185">Reference proteome</keyword>
<evidence type="ECO:0000313" key="2">
    <source>
        <dbReference type="Proteomes" id="UP000326907"/>
    </source>
</evidence>
<proteinExistence type="predicted"/>
<comment type="caution">
    <text evidence="1">The sequence shown here is derived from an EMBL/GenBank/DDBJ whole genome shotgun (WGS) entry which is preliminary data.</text>
</comment>
<accession>A0A5N5ESX0</accession>
<evidence type="ECO:0000313" key="1">
    <source>
        <dbReference type="EMBL" id="KAB2593975.1"/>
    </source>
</evidence>
<reference evidence="1 2" key="1">
    <citation type="submission" date="2019-09" db="EMBL/GenBank/DDBJ databases">
        <authorList>
            <person name="Liu P."/>
        </authorList>
    </citation>
    <scope>NUCLEOTIDE SEQUENCE [LARGE SCALE GENOMIC DNA]</scope>
    <source>
        <strain evidence="1 2">TRM68085</strain>
    </source>
</reference>
<gene>
    <name evidence="1" type="ORF">F5983_02940</name>
</gene>
<organism evidence="1 2">
    <name type="scientific">Streptomyces arboris</name>
    <dbReference type="NCBI Taxonomy" id="2600619"/>
    <lineage>
        <taxon>Bacteria</taxon>
        <taxon>Bacillati</taxon>
        <taxon>Actinomycetota</taxon>
        <taxon>Actinomycetes</taxon>
        <taxon>Kitasatosporales</taxon>
        <taxon>Streptomycetaceae</taxon>
        <taxon>Streptomyces</taxon>
    </lineage>
</organism>
<name>A0A5N5ESX0_9ACTN</name>
<dbReference type="AlphaFoldDB" id="A0A5N5ESX0"/>
<dbReference type="EMBL" id="VYUA01000002">
    <property type="protein sequence ID" value="KAB2593975.1"/>
    <property type="molecule type" value="Genomic_DNA"/>
</dbReference>
<dbReference type="Proteomes" id="UP000326907">
    <property type="component" value="Unassembled WGS sequence"/>
</dbReference>